<reference evidence="6" key="1">
    <citation type="submission" date="2022-01" db="EMBL/GenBank/DDBJ databases">
        <authorList>
            <person name="King R."/>
        </authorList>
    </citation>
    <scope>NUCLEOTIDE SEQUENCE</scope>
</reference>
<dbReference type="Pfam" id="PF17799">
    <property type="entry name" value="RRM_Rrp7"/>
    <property type="match status" value="1"/>
</dbReference>
<protein>
    <recommendedName>
        <fullName evidence="5">RRM domain-containing protein</fullName>
    </recommendedName>
</protein>
<evidence type="ECO:0000256" key="4">
    <source>
        <dbReference type="SAM" id="Coils"/>
    </source>
</evidence>
<proteinExistence type="inferred from homology"/>
<comment type="similarity">
    <text evidence="1">Belongs to the RRP7 family.</text>
</comment>
<dbReference type="InterPro" id="IPR024326">
    <property type="entry name" value="RRP7_C"/>
</dbReference>
<dbReference type="SMART" id="SM00360">
    <property type="entry name" value="RRM"/>
    <property type="match status" value="1"/>
</dbReference>
<feature type="domain" description="RRM" evidence="5">
    <location>
        <begin position="43"/>
        <end position="126"/>
    </location>
</feature>
<name>A0A9P0D9K6_PHACE</name>
<accession>A0A9P0D9K6</accession>
<dbReference type="GO" id="GO:0032545">
    <property type="term" value="C:CURI complex"/>
    <property type="evidence" value="ECO:0007669"/>
    <property type="project" value="TreeGrafter"/>
</dbReference>
<dbReference type="EMBL" id="OU896716">
    <property type="protein sequence ID" value="CAH1117397.1"/>
    <property type="molecule type" value="Genomic_DNA"/>
</dbReference>
<evidence type="ECO:0000259" key="5">
    <source>
        <dbReference type="PROSITE" id="PS50102"/>
    </source>
</evidence>
<organism evidence="6 7">
    <name type="scientific">Phaedon cochleariae</name>
    <name type="common">Mustard beetle</name>
    <dbReference type="NCBI Taxonomy" id="80249"/>
    <lineage>
        <taxon>Eukaryota</taxon>
        <taxon>Metazoa</taxon>
        <taxon>Ecdysozoa</taxon>
        <taxon>Arthropoda</taxon>
        <taxon>Hexapoda</taxon>
        <taxon>Insecta</taxon>
        <taxon>Pterygota</taxon>
        <taxon>Neoptera</taxon>
        <taxon>Endopterygota</taxon>
        <taxon>Coleoptera</taxon>
        <taxon>Polyphaga</taxon>
        <taxon>Cucujiformia</taxon>
        <taxon>Chrysomeloidea</taxon>
        <taxon>Chrysomelidae</taxon>
        <taxon>Chrysomelinae</taxon>
        <taxon>Chrysomelini</taxon>
        <taxon>Phaedon</taxon>
    </lineage>
</organism>
<dbReference type="Proteomes" id="UP001153737">
    <property type="component" value="Chromosome 10"/>
</dbReference>
<feature type="coiled-coil region" evidence="4">
    <location>
        <begin position="212"/>
        <end position="239"/>
    </location>
</feature>
<dbReference type="PROSITE" id="PS50102">
    <property type="entry name" value="RRM"/>
    <property type="match status" value="1"/>
</dbReference>
<evidence type="ECO:0000256" key="2">
    <source>
        <dbReference type="ARBA" id="ARBA00022884"/>
    </source>
</evidence>
<dbReference type="PANTHER" id="PTHR13191:SF0">
    <property type="entry name" value="RIBOSOMAL RNA-PROCESSING PROTEIN 7 HOMOLOG A-RELATED"/>
    <property type="match status" value="1"/>
</dbReference>
<keyword evidence="2 3" id="KW-0694">RNA-binding</keyword>
<dbReference type="GO" id="GO:0034456">
    <property type="term" value="C:UTP-C complex"/>
    <property type="evidence" value="ECO:0007669"/>
    <property type="project" value="TreeGrafter"/>
</dbReference>
<gene>
    <name evidence="6" type="ORF">PHAECO_LOCUS2115</name>
</gene>
<dbReference type="SUPFAM" id="SSF54928">
    <property type="entry name" value="RNA-binding domain, RBD"/>
    <property type="match status" value="1"/>
</dbReference>
<dbReference type="GO" id="GO:0006364">
    <property type="term" value="P:rRNA processing"/>
    <property type="evidence" value="ECO:0007669"/>
    <property type="project" value="TreeGrafter"/>
</dbReference>
<dbReference type="Pfam" id="PF12923">
    <property type="entry name" value="RRP7"/>
    <property type="match status" value="1"/>
</dbReference>
<dbReference type="CDD" id="cd12951">
    <property type="entry name" value="RRP7_Rrp7A"/>
    <property type="match status" value="1"/>
</dbReference>
<dbReference type="Gene3D" id="3.30.70.330">
    <property type="match status" value="1"/>
</dbReference>
<feature type="coiled-coil region" evidence="4">
    <location>
        <begin position="123"/>
        <end position="157"/>
    </location>
</feature>
<dbReference type="InterPro" id="IPR012677">
    <property type="entry name" value="Nucleotide-bd_a/b_plait_sf"/>
</dbReference>
<dbReference type="InterPro" id="IPR040446">
    <property type="entry name" value="RRP7"/>
</dbReference>
<dbReference type="Gene3D" id="6.10.250.1770">
    <property type="match status" value="1"/>
</dbReference>
<evidence type="ECO:0000313" key="6">
    <source>
        <dbReference type="EMBL" id="CAH1117397.1"/>
    </source>
</evidence>
<evidence type="ECO:0000256" key="3">
    <source>
        <dbReference type="PROSITE-ProRule" id="PRU00176"/>
    </source>
</evidence>
<dbReference type="PANTHER" id="PTHR13191">
    <property type="entry name" value="RIBOSOMAL RNA PROCESSING PROTEIN 7-RELATED"/>
    <property type="match status" value="1"/>
</dbReference>
<dbReference type="InterPro" id="IPR035979">
    <property type="entry name" value="RBD_domain_sf"/>
</dbReference>
<dbReference type="GO" id="GO:0003723">
    <property type="term" value="F:RNA binding"/>
    <property type="evidence" value="ECO:0007669"/>
    <property type="project" value="UniProtKB-UniRule"/>
</dbReference>
<sequence length="245" mass="28184">MTSELLGFKVLPLQFSSDSTSSHDIFLKEHSIRKKDENKPPGQTLFVINIPPIATEDSLKTAFSPAGKITRVILDVSEEGLANKDGFRRAFIVFSKRESLLKALRLKQLDPLSTTEKPVKTGIKKWMEEYNSSIVDIEKLQEQVDDCMRKFESEENNKKEDTVDDEGWTLVTKGGRKSGLSRKESVKTKLDEKIAKSSKNKELKNFYTFQIRESKMENIAKLRKNFEEAKKKVNLMKEARKFKPY</sequence>
<keyword evidence="7" id="KW-1185">Reference proteome</keyword>
<evidence type="ECO:0000313" key="7">
    <source>
        <dbReference type="Proteomes" id="UP001153737"/>
    </source>
</evidence>
<evidence type="ECO:0000256" key="1">
    <source>
        <dbReference type="ARBA" id="ARBA00006110"/>
    </source>
</evidence>
<dbReference type="OrthoDB" id="5390at2759"/>
<dbReference type="InterPro" id="IPR000504">
    <property type="entry name" value="RRM_dom"/>
</dbReference>
<dbReference type="InterPro" id="IPR040447">
    <property type="entry name" value="RRM_Rrp7"/>
</dbReference>
<reference evidence="6" key="2">
    <citation type="submission" date="2022-10" db="EMBL/GenBank/DDBJ databases">
        <authorList>
            <consortium name="ENA_rothamsted_submissions"/>
            <consortium name="culmorum"/>
            <person name="King R."/>
        </authorList>
    </citation>
    <scope>NUCLEOTIDE SEQUENCE</scope>
</reference>
<keyword evidence="4" id="KW-0175">Coiled coil</keyword>
<dbReference type="GO" id="GO:0000028">
    <property type="term" value="P:ribosomal small subunit assembly"/>
    <property type="evidence" value="ECO:0007669"/>
    <property type="project" value="TreeGrafter"/>
</dbReference>
<dbReference type="AlphaFoldDB" id="A0A9P0D9K6"/>